<keyword evidence="4" id="KW-1185">Reference proteome</keyword>
<evidence type="ECO:0000313" key="4">
    <source>
        <dbReference type="Proteomes" id="UP000188184"/>
    </source>
</evidence>
<dbReference type="KEGG" id="pmar:B0X71_18575"/>
<protein>
    <recommendedName>
        <fullName evidence="2">Regulatory protein YycH-like domain-containing protein</fullName>
    </recommendedName>
</protein>
<feature type="transmembrane region" description="Helical" evidence="1">
    <location>
        <begin position="6"/>
        <end position="26"/>
    </location>
</feature>
<gene>
    <name evidence="3" type="ORF">B0X71_18575</name>
</gene>
<dbReference type="OrthoDB" id="2388036at2"/>
<organism evidence="3 4">
    <name type="scientific">Planococcus lenghuensis</name>
    <dbReference type="NCBI Taxonomy" id="2213202"/>
    <lineage>
        <taxon>Bacteria</taxon>
        <taxon>Bacillati</taxon>
        <taxon>Bacillota</taxon>
        <taxon>Bacilli</taxon>
        <taxon>Bacillales</taxon>
        <taxon>Caryophanaceae</taxon>
        <taxon>Planococcus</taxon>
    </lineage>
</organism>
<feature type="domain" description="Regulatory protein YycH-like" evidence="2">
    <location>
        <begin position="33"/>
        <end position="261"/>
    </location>
</feature>
<dbReference type="AlphaFoldDB" id="A0A1Q2L3A2"/>
<dbReference type="Gene3D" id="2.40.128.690">
    <property type="entry name" value="YycH protein, domain 3-like"/>
    <property type="match status" value="1"/>
</dbReference>
<evidence type="ECO:0000313" key="3">
    <source>
        <dbReference type="EMBL" id="AQQ54909.1"/>
    </source>
</evidence>
<dbReference type="GO" id="GO:0016020">
    <property type="term" value="C:membrane"/>
    <property type="evidence" value="ECO:0007669"/>
    <property type="project" value="InterPro"/>
</dbReference>
<keyword evidence="1" id="KW-1133">Transmembrane helix</keyword>
<proteinExistence type="predicted"/>
<evidence type="ECO:0000259" key="2">
    <source>
        <dbReference type="Pfam" id="PF09648"/>
    </source>
</evidence>
<dbReference type="EMBL" id="CP019640">
    <property type="protein sequence ID" value="AQQ54909.1"/>
    <property type="molecule type" value="Genomic_DNA"/>
</dbReference>
<dbReference type="Proteomes" id="UP000188184">
    <property type="component" value="Chromosome"/>
</dbReference>
<dbReference type="Pfam" id="PF09648">
    <property type="entry name" value="YycI"/>
    <property type="match status" value="1"/>
</dbReference>
<dbReference type="RefSeq" id="WP_077590814.1">
    <property type="nucleotide sequence ID" value="NZ_CP019640.1"/>
</dbReference>
<sequence>MDWSKTKTIFIIVFAILNLFLYTLYLDKYARANVQKYDEGTIEERLIEDDITYPDDLPQEVESLPYISAREFQYAMSEYAVPEGSIREVVEGNVLNVFLNNPVPISDAETAEEVQAFVDTYIPNSEEYVLWDINTTLNQATYFQVIDEVDDRPLYYSEEGRLIVSWDDEDNEIFGYSQTMLTDIDPGDQEKSLSSAEEAIQNLYQGKALQIGTEITSVELGYSSYSVLTQAQGDIYTFVPTWRIQAELADGTTEEYFVNAVGGGVIQLPPPQPAGQ</sequence>
<accession>A0A1Q2L3A2</accession>
<keyword evidence="1" id="KW-0812">Transmembrane</keyword>
<keyword evidence="1" id="KW-0472">Membrane</keyword>
<dbReference type="InterPro" id="IPR018604">
    <property type="entry name" value="YycI-like"/>
</dbReference>
<evidence type="ECO:0000256" key="1">
    <source>
        <dbReference type="SAM" id="Phobius"/>
    </source>
</evidence>
<reference evidence="3 4" key="1">
    <citation type="submission" date="2017-02" db="EMBL/GenBank/DDBJ databases">
        <title>The complete genomic sequence of a novel cold adapted crude oil-degrading bacterium Planococcus qaidamina Y42.</title>
        <authorList>
            <person name="Yang R."/>
        </authorList>
    </citation>
    <scope>NUCLEOTIDE SEQUENCE [LARGE SCALE GENOMIC DNA]</scope>
    <source>
        <strain evidence="3 4">Y42</strain>
    </source>
</reference>
<name>A0A1Q2L3A2_9BACL</name>